<protein>
    <submittedName>
        <fullName evidence="1">Uncharacterized protein</fullName>
    </submittedName>
</protein>
<reference evidence="2" key="1">
    <citation type="journal article" date="2013" name="Nat. Genet.">
        <title>The duck genome and transcriptome provide insight into an avian influenza virus reservoir species.</title>
        <authorList>
            <person name="Huang Y."/>
            <person name="Li Y."/>
            <person name="Burt D.W."/>
            <person name="Chen H."/>
            <person name="Zhang Y."/>
            <person name="Qian W."/>
            <person name="Kim H."/>
            <person name="Gan S."/>
            <person name="Zhao Y."/>
            <person name="Li J."/>
            <person name="Yi K."/>
            <person name="Feng H."/>
            <person name="Zhu P."/>
            <person name="Li B."/>
            <person name="Liu Q."/>
            <person name="Fairley S."/>
            <person name="Magor K.E."/>
            <person name="Du Z."/>
            <person name="Hu X."/>
            <person name="Goodman L."/>
            <person name="Tafer H."/>
            <person name="Vignal A."/>
            <person name="Lee T."/>
            <person name="Kim K.W."/>
            <person name="Sheng Z."/>
            <person name="An Y."/>
            <person name="Searle S."/>
            <person name="Herrero J."/>
            <person name="Groenen M.A."/>
            <person name="Crooijmans R.P."/>
            <person name="Faraut T."/>
            <person name="Cai Q."/>
            <person name="Webster R.G."/>
            <person name="Aldridge J.R."/>
            <person name="Warren W.C."/>
            <person name="Bartschat S."/>
            <person name="Kehr S."/>
            <person name="Marz M."/>
            <person name="Stadler P.F."/>
            <person name="Smith J."/>
            <person name="Kraus R.H."/>
            <person name="Zhao Y."/>
            <person name="Ren L."/>
            <person name="Fei J."/>
            <person name="Morisson M."/>
            <person name="Kaiser P."/>
            <person name="Griffin D.K."/>
            <person name="Rao M."/>
            <person name="Pitel F."/>
            <person name="Wang J."/>
            <person name="Li N."/>
        </authorList>
    </citation>
    <scope>NUCLEOTIDE SEQUENCE [LARGE SCALE GENOMIC DNA]</scope>
</reference>
<proteinExistence type="predicted"/>
<dbReference type="EMBL" id="KB742797">
    <property type="protein sequence ID" value="EOB04382.1"/>
    <property type="molecule type" value="Genomic_DNA"/>
</dbReference>
<evidence type="ECO:0000313" key="2">
    <source>
        <dbReference type="Proteomes" id="UP000296049"/>
    </source>
</evidence>
<dbReference type="Proteomes" id="UP000296049">
    <property type="component" value="Unassembled WGS sequence"/>
</dbReference>
<keyword evidence="2" id="KW-1185">Reference proteome</keyword>
<sequence length="164" mass="17489">MLKMLYSEFAPFATALCADERSCPGLKAVRNKLSLHTASLFGEGQHPAVLQQKQQQQCAPSRTFGTHWHTAPVAASSHLTLPSPTHHTGVRTSGLPELSVCASDGSGAPTSQHQQLLPGRRALLVQAARPGGLSTMKHLAWTLKKPGPTHPSRYCDTHGAALAM</sequence>
<evidence type="ECO:0000313" key="1">
    <source>
        <dbReference type="EMBL" id="EOB04382.1"/>
    </source>
</evidence>
<name>R0K3X1_ANAPL</name>
<organism evidence="1 2">
    <name type="scientific">Anas platyrhynchos</name>
    <name type="common">Mallard</name>
    <name type="synonym">Anas boschas</name>
    <dbReference type="NCBI Taxonomy" id="8839"/>
    <lineage>
        <taxon>Eukaryota</taxon>
        <taxon>Metazoa</taxon>
        <taxon>Chordata</taxon>
        <taxon>Craniata</taxon>
        <taxon>Vertebrata</taxon>
        <taxon>Euteleostomi</taxon>
        <taxon>Archelosauria</taxon>
        <taxon>Archosauria</taxon>
        <taxon>Dinosauria</taxon>
        <taxon>Saurischia</taxon>
        <taxon>Theropoda</taxon>
        <taxon>Coelurosauria</taxon>
        <taxon>Aves</taxon>
        <taxon>Neognathae</taxon>
        <taxon>Galloanserae</taxon>
        <taxon>Anseriformes</taxon>
        <taxon>Anatidae</taxon>
        <taxon>Anatinae</taxon>
        <taxon>Anas</taxon>
    </lineage>
</organism>
<dbReference type="AlphaFoldDB" id="R0K3X1"/>
<gene>
    <name evidence="1" type="ORF">Anapl_08903</name>
</gene>
<accession>R0K3X1</accession>